<dbReference type="GO" id="GO:0042597">
    <property type="term" value="C:periplasmic space"/>
    <property type="evidence" value="ECO:0007669"/>
    <property type="project" value="UniProtKB-SubCell"/>
</dbReference>
<evidence type="ECO:0000256" key="8">
    <source>
        <dbReference type="ARBA" id="ARBA00022737"/>
    </source>
</evidence>
<feature type="active site" description="Charge relay system" evidence="14">
    <location>
        <position position="189"/>
    </location>
</feature>
<dbReference type="Gene3D" id="2.30.42.10">
    <property type="match status" value="2"/>
</dbReference>
<dbReference type="SUPFAM" id="SSF50156">
    <property type="entry name" value="PDZ domain-like"/>
    <property type="match status" value="2"/>
</dbReference>
<dbReference type="KEGG" id="nani:NCTC12227_01211"/>
<feature type="binding site" evidence="15">
    <location>
        <begin position="260"/>
        <end position="262"/>
    </location>
    <ligand>
        <name>substrate</name>
    </ligand>
</feature>
<dbReference type="SMART" id="SM00228">
    <property type="entry name" value="PDZ"/>
    <property type="match status" value="2"/>
</dbReference>
<dbReference type="NCBIfam" id="TIGR02037">
    <property type="entry name" value="degP_htrA_DO"/>
    <property type="match status" value="1"/>
</dbReference>
<keyword evidence="18" id="KW-1185">Reference proteome</keyword>
<evidence type="ECO:0000259" key="16">
    <source>
        <dbReference type="PROSITE" id="PS50106"/>
    </source>
</evidence>
<dbReference type="EMBL" id="LR134516">
    <property type="protein sequence ID" value="VEJ21473.1"/>
    <property type="molecule type" value="Genomic_DNA"/>
</dbReference>
<dbReference type="PANTHER" id="PTHR22939">
    <property type="entry name" value="SERINE PROTEASE FAMILY S1C HTRA-RELATED"/>
    <property type="match status" value="1"/>
</dbReference>
<evidence type="ECO:0000256" key="9">
    <source>
        <dbReference type="ARBA" id="ARBA00022764"/>
    </source>
</evidence>
<dbReference type="InterPro" id="IPR001478">
    <property type="entry name" value="PDZ"/>
</dbReference>
<evidence type="ECO:0000313" key="18">
    <source>
        <dbReference type="Proteomes" id="UP000268229"/>
    </source>
</evidence>
<keyword evidence="6 17" id="KW-0645">Protease</keyword>
<dbReference type="Gene3D" id="2.40.10.120">
    <property type="match status" value="1"/>
</dbReference>
<gene>
    <name evidence="17" type="primary">mucD</name>
    <name evidence="17" type="ORF">NCTC12227_01211</name>
</gene>
<dbReference type="PRINTS" id="PR00834">
    <property type="entry name" value="PROTEASES2C"/>
</dbReference>
<evidence type="ECO:0000256" key="7">
    <source>
        <dbReference type="ARBA" id="ARBA00022729"/>
    </source>
</evidence>
<feature type="domain" description="PDZ" evidence="16">
    <location>
        <begin position="437"/>
        <end position="505"/>
    </location>
</feature>
<proteinExistence type="inferred from homology"/>
<dbReference type="SUPFAM" id="SSF50494">
    <property type="entry name" value="Trypsin-like serine proteases"/>
    <property type="match status" value="1"/>
</dbReference>
<dbReference type="InterPro" id="IPR001940">
    <property type="entry name" value="Peptidase_S1C"/>
</dbReference>
<evidence type="ECO:0000256" key="3">
    <source>
        <dbReference type="ARBA" id="ARBA00010541"/>
    </source>
</evidence>
<dbReference type="InterPro" id="IPR036034">
    <property type="entry name" value="PDZ_sf"/>
</dbReference>
<evidence type="ECO:0000256" key="10">
    <source>
        <dbReference type="ARBA" id="ARBA00022801"/>
    </source>
</evidence>
<feature type="active site" description="Charge relay system" evidence="14">
    <location>
        <position position="262"/>
    </location>
</feature>
<dbReference type="Pfam" id="PF13365">
    <property type="entry name" value="Trypsin_2"/>
    <property type="match status" value="1"/>
</dbReference>
<evidence type="ECO:0000256" key="13">
    <source>
        <dbReference type="ARBA" id="ARBA00032850"/>
    </source>
</evidence>
<evidence type="ECO:0000256" key="12">
    <source>
        <dbReference type="ARBA" id="ARBA00023016"/>
    </source>
</evidence>
<name>A0A3S4Y8B1_9NEIS</name>
<dbReference type="InterPro" id="IPR011782">
    <property type="entry name" value="Pept_S1C_Do"/>
</dbReference>
<keyword evidence="11" id="KW-0720">Serine protease</keyword>
<dbReference type="GO" id="GO:0004252">
    <property type="term" value="F:serine-type endopeptidase activity"/>
    <property type="evidence" value="ECO:0007669"/>
    <property type="project" value="InterPro"/>
</dbReference>
<sequence>MFSFTICAIENQRITFKGNTVNKTPKYIALLTASVLALSGCDKVESFFGKSSKESDLVQKVETKTDFGKVEMLLPDFTKLVEQEGQTVVNIQAVKGAGSSRSDSGMDLNQFPDNDPFYEFFKRLVPNIPDMPEQDDDDDLNFGSGFIISPDGYILTNTHVVAGMSNIKVLLNDKREYTAKLVGSDSQSDVALLKIDAQNLPVIKVGNAKELKPGEWVAAIGAPFGFDNSVTAGIVSAKGRSLPNENYTPFIQTDVAINPGNSGGPLFNLRGQVVGINSQIYSRSGGFMGISFAIPIDVAMNVADQLKNNGKVQRGQLGVIIQEVSYDLAKSFGLNKASGALIAKVLPGSPAAKAGLRVGDIVRSVNGEEIRSSSDLPVMVGAIAPGKEVTLGIWRKGKESSVKVQLGATGSDVDTGEAEIEDPLYAPNAQVFNVDNVGLSLQVRDTGTIKRLVVAKVEGAAARAGLKRGDEILAVGQINVEDESTFVSALEGAGKNVPLLVQRGGNTLFLALNLQ</sequence>
<keyword evidence="12" id="KW-0346">Stress response</keyword>
<dbReference type="AlphaFoldDB" id="A0A3S4Y8B1"/>
<comment type="subcellular location">
    <subcellularLocation>
        <location evidence="2">Periplasm</location>
    </subcellularLocation>
</comment>
<keyword evidence="10 17" id="KW-0378">Hydrolase</keyword>
<dbReference type="EC" id="3.4.21.107" evidence="4"/>
<dbReference type="Proteomes" id="UP000268229">
    <property type="component" value="Chromosome"/>
</dbReference>
<keyword evidence="8" id="KW-0677">Repeat</keyword>
<evidence type="ECO:0000256" key="11">
    <source>
        <dbReference type="ARBA" id="ARBA00022825"/>
    </source>
</evidence>
<accession>A0A3S4Y8B1</accession>
<dbReference type="STRING" id="326522.BWD08_10360"/>
<dbReference type="InterPro" id="IPR041489">
    <property type="entry name" value="PDZ_6"/>
</dbReference>
<comment type="catalytic activity">
    <reaction evidence="1">
        <text>Acts on substrates that are at least partially unfolded. The cleavage site P1 residue is normally between a pair of hydrophobic residues, such as Val-|-Val.</text>
        <dbReference type="EC" id="3.4.21.107"/>
    </reaction>
</comment>
<comment type="similarity">
    <text evidence="3">Belongs to the peptidase S1C family.</text>
</comment>
<keyword evidence="9" id="KW-0574">Periplasm</keyword>
<feature type="domain" description="PDZ" evidence="16">
    <location>
        <begin position="311"/>
        <end position="397"/>
    </location>
</feature>
<dbReference type="Pfam" id="PF17820">
    <property type="entry name" value="PDZ_6"/>
    <property type="match status" value="1"/>
</dbReference>
<dbReference type="InterPro" id="IPR009003">
    <property type="entry name" value="Peptidase_S1_PA"/>
</dbReference>
<evidence type="ECO:0000256" key="2">
    <source>
        <dbReference type="ARBA" id="ARBA00004418"/>
    </source>
</evidence>
<dbReference type="CDD" id="cd10839">
    <property type="entry name" value="cpPDZ1_DegP-like"/>
    <property type="match status" value="1"/>
</dbReference>
<feature type="binding site" evidence="15">
    <location>
        <position position="189"/>
    </location>
    <ligand>
        <name>substrate</name>
    </ligand>
</feature>
<dbReference type="GO" id="GO:0006508">
    <property type="term" value="P:proteolysis"/>
    <property type="evidence" value="ECO:0007669"/>
    <property type="project" value="UniProtKB-KW"/>
</dbReference>
<dbReference type="PANTHER" id="PTHR22939:SF130">
    <property type="entry name" value="PERIPLASMIC SERINE ENDOPROTEASE DEGP-LIKE-RELATED"/>
    <property type="match status" value="1"/>
</dbReference>
<feature type="active site" description="Charge relay system" evidence="14">
    <location>
        <position position="159"/>
    </location>
</feature>
<protein>
    <recommendedName>
        <fullName evidence="5">Probable periplasmic serine endoprotease DegP-like</fullName>
        <ecNumber evidence="4">3.4.21.107</ecNumber>
    </recommendedName>
    <alternativeName>
        <fullName evidence="13">Protease Do</fullName>
    </alternativeName>
</protein>
<feature type="binding site" evidence="15">
    <location>
        <position position="159"/>
    </location>
    <ligand>
        <name>substrate</name>
    </ligand>
</feature>
<evidence type="ECO:0000256" key="15">
    <source>
        <dbReference type="PIRSR" id="PIRSR611782-2"/>
    </source>
</evidence>
<evidence type="ECO:0000313" key="17">
    <source>
        <dbReference type="EMBL" id="VEJ21473.1"/>
    </source>
</evidence>
<evidence type="ECO:0000256" key="14">
    <source>
        <dbReference type="PIRSR" id="PIRSR611782-1"/>
    </source>
</evidence>
<evidence type="ECO:0000256" key="5">
    <source>
        <dbReference type="ARBA" id="ARBA00013958"/>
    </source>
</evidence>
<dbReference type="FunFam" id="2.40.10.120:FF:000007">
    <property type="entry name" value="Periplasmic serine endoprotease DegP-like"/>
    <property type="match status" value="1"/>
</dbReference>
<dbReference type="Pfam" id="PF13180">
    <property type="entry name" value="PDZ_2"/>
    <property type="match status" value="1"/>
</dbReference>
<evidence type="ECO:0000256" key="1">
    <source>
        <dbReference type="ARBA" id="ARBA00001772"/>
    </source>
</evidence>
<evidence type="ECO:0000256" key="4">
    <source>
        <dbReference type="ARBA" id="ARBA00013035"/>
    </source>
</evidence>
<reference evidence="17 18" key="1">
    <citation type="submission" date="2018-12" db="EMBL/GenBank/DDBJ databases">
        <authorList>
            <consortium name="Pathogen Informatics"/>
        </authorList>
    </citation>
    <scope>NUCLEOTIDE SEQUENCE [LARGE SCALE GENOMIC DNA]</scope>
    <source>
        <strain evidence="17 18">NCTC12227</strain>
    </source>
</reference>
<evidence type="ECO:0000256" key="6">
    <source>
        <dbReference type="ARBA" id="ARBA00022670"/>
    </source>
</evidence>
<keyword evidence="7" id="KW-0732">Signal</keyword>
<organism evidence="17 18">
    <name type="scientific">Neisseria animaloris</name>
    <dbReference type="NCBI Taxonomy" id="326522"/>
    <lineage>
        <taxon>Bacteria</taxon>
        <taxon>Pseudomonadati</taxon>
        <taxon>Pseudomonadota</taxon>
        <taxon>Betaproteobacteria</taxon>
        <taxon>Neisseriales</taxon>
        <taxon>Neisseriaceae</taxon>
        <taxon>Neisseria</taxon>
    </lineage>
</organism>
<dbReference type="PROSITE" id="PS50106">
    <property type="entry name" value="PDZ"/>
    <property type="match status" value="2"/>
</dbReference>